<feature type="domain" description="Spc7 kinetochore protein" evidence="3">
    <location>
        <begin position="806"/>
        <end position="1121"/>
    </location>
</feature>
<feature type="compositionally biased region" description="Low complexity" evidence="2">
    <location>
        <begin position="549"/>
        <end position="566"/>
    </location>
</feature>
<sequence>MVVSNDRLSRRKSIAAPQASSGLKPTDTRRKRRAHSIAPGKIISPLSRSRQSLGPIKGILKGVKRLSEATSTSSSQPQTLDETQSMDFTQVDSSQPIENTSRQSMARRVSFYDYAHVRLFERNHTSSSAGSLESPGPPSSDDGPPNSHEPQTPTPVNDENAYPGAPNQRRSLRFSTAVSDMDMTSASAGGFLNDDESALLDEELELSDEDDAMDVTDVHGHVVRKRSLSMGGKRAPLSQISSNPPDEGEPSSDGPHSRFAEEASQSFMSEQSVNSDQSGMEYTIPLNQALRPAQQDEAWLALVKVTHSGQAGSEEASLDIDDVDITGEDMDLDSPVKQPSRPGTSGDDSMSDGSFDIDGADDGNETINVSKVLGRFSFGDHTRRSSISVGVLGGDDGNESRNVNASRILPRFSFSDRTRQSVGGYGDDSAMEESEVYGEIGALAMSTPRPSVLPPNEPSSPLPEEENEVQPELEPVPSPEATVEPHPPQASGIPPPKVFSHPKSIPKPTNRPPSPKKIPVFTPKSPGKSAPKGFSAAFAPPVTKPTPKKPSSATSTLTSTPSVSTVPEKRPHSAEDKDAEKPSPAKRQALANRWTNATTTTQQPAANTSQTESPAPRPLSPAKKAIFQAPASSTSTTSSIRRPSGYFARRKSLAVGLGGAATPVADDQPSVAPASPKKKAGVGLGIGRASVGSAGSADAWKRFDRDAEPITTGNRKGKERAVEPGVEQGHAPSPVRTPSPVRASPVPSPKPQPPAKSTHDEEPEAGPSTSTQVVDLSALLEPGEELYNDNLMETDLVATEQWREGVAHEGVGPDDEDIPTITIEQFFEMTGIKFMDELTAPRKSIHPSQLKRQPRPPAEIPLAEYAVAMGIDVPQLTLYSRVSKDLEAWMEQSKVIFEQAEEEAAKMTPELFVEYSRVDEEGQQELLHQLSLIRTNTRLLAKADWYEWKHQWIEGLKATAQESFMNLESDARVLEQLKHKADELVPALQQEYDEIMRELEREQAEVAELEQCDHDYLNELKTSIAEQSVEVDSLKNELKEGNDQLKWLEERLEELESQKREATSAIAEADRFLQIQKNSTHAEVLRLRDELEALENLHMFRVCKVNANLFEYVHASRFRVTIPCKNYIPLVEKVDISRMPDARSKLKDDFPRLSDFLLMGAKQLVRDADVSSTRQIVHLLNGYWSSCTQLRGQLMHLSVKYPVEIEVPRSLSGKLLFKANAAVLFPSVKGKAIISFVFDADSYSRWPASISSLRCEVGVAYGSLDGQAILNAVQERLSQATPSDNYACLLDACIEAQEQCGR</sequence>
<feature type="region of interest" description="Disordered" evidence="2">
    <location>
        <begin position="67"/>
        <end position="104"/>
    </location>
</feature>
<dbReference type="SMART" id="SM00787">
    <property type="entry name" value="Spc7"/>
    <property type="match status" value="1"/>
</dbReference>
<dbReference type="eggNOG" id="ENOG502S20P">
    <property type="taxonomic scope" value="Eukaryota"/>
</dbReference>
<feature type="compositionally biased region" description="Pro residues" evidence="2">
    <location>
        <begin position="485"/>
        <end position="497"/>
    </location>
</feature>
<protein>
    <recommendedName>
        <fullName evidence="3">Spc7 kinetochore protein domain-containing protein</fullName>
    </recommendedName>
</protein>
<reference evidence="4 5" key="1">
    <citation type="submission" date="2015-12" db="EMBL/GenBank/DDBJ databases">
        <title>Draft genome sequence of Moniliophthora roreri, the causal agent of frosty pod rot of cacao.</title>
        <authorList>
            <person name="Aime M.C."/>
            <person name="Diaz-Valderrama J.R."/>
            <person name="Kijpornyongpan T."/>
            <person name="Phillips-Mora W."/>
        </authorList>
    </citation>
    <scope>NUCLEOTIDE SEQUENCE [LARGE SCALE GENOMIC DNA]</scope>
    <source>
        <strain evidence="4 5">MCA 2952</strain>
    </source>
</reference>
<proteinExistence type="predicted"/>
<organism evidence="4 5">
    <name type="scientific">Moniliophthora roreri</name>
    <name type="common">Frosty pod rot fungus</name>
    <name type="synonym">Monilia roreri</name>
    <dbReference type="NCBI Taxonomy" id="221103"/>
    <lineage>
        <taxon>Eukaryota</taxon>
        <taxon>Fungi</taxon>
        <taxon>Dikarya</taxon>
        <taxon>Basidiomycota</taxon>
        <taxon>Agaricomycotina</taxon>
        <taxon>Agaricomycetes</taxon>
        <taxon>Agaricomycetidae</taxon>
        <taxon>Agaricales</taxon>
        <taxon>Marasmiineae</taxon>
        <taxon>Marasmiaceae</taxon>
        <taxon>Moniliophthora</taxon>
    </lineage>
</organism>
<gene>
    <name evidence="4" type="ORF">WG66_15716</name>
</gene>
<feature type="compositionally biased region" description="Low complexity" evidence="2">
    <location>
        <begin position="589"/>
        <end position="611"/>
    </location>
</feature>
<dbReference type="GO" id="GO:0034501">
    <property type="term" value="P:protein localization to kinetochore"/>
    <property type="evidence" value="ECO:0007669"/>
    <property type="project" value="TreeGrafter"/>
</dbReference>
<feature type="coiled-coil region" evidence="1">
    <location>
        <begin position="985"/>
        <end position="1097"/>
    </location>
</feature>
<feature type="compositionally biased region" description="Basic and acidic residues" evidence="2">
    <location>
        <begin position="567"/>
        <end position="583"/>
    </location>
</feature>
<evidence type="ECO:0000256" key="2">
    <source>
        <dbReference type="SAM" id="MobiDB-lite"/>
    </source>
</evidence>
<name>A0A0W0F5T4_MONRR</name>
<dbReference type="InterPro" id="IPR013253">
    <property type="entry name" value="Spc7_domain"/>
</dbReference>
<feature type="region of interest" description="Disordered" evidence="2">
    <location>
        <begin position="1"/>
        <end position="55"/>
    </location>
</feature>
<feature type="compositionally biased region" description="Polar residues" evidence="2">
    <location>
        <begin position="68"/>
        <end position="104"/>
    </location>
</feature>
<feature type="compositionally biased region" description="Low complexity" evidence="2">
    <location>
        <begin position="126"/>
        <end position="146"/>
    </location>
</feature>
<feature type="region of interest" description="Disordered" evidence="2">
    <location>
        <begin position="660"/>
        <end position="771"/>
    </location>
</feature>
<evidence type="ECO:0000256" key="1">
    <source>
        <dbReference type="SAM" id="Coils"/>
    </source>
</evidence>
<feature type="compositionally biased region" description="Polar residues" evidence="2">
    <location>
        <begin position="263"/>
        <end position="278"/>
    </location>
</feature>
<dbReference type="GO" id="GO:1990758">
    <property type="term" value="P:mitotic sister chromatid biorientation"/>
    <property type="evidence" value="ECO:0007669"/>
    <property type="project" value="TreeGrafter"/>
</dbReference>
<feature type="compositionally biased region" description="Polar residues" evidence="2">
    <location>
        <begin position="148"/>
        <end position="157"/>
    </location>
</feature>
<feature type="compositionally biased region" description="Basic and acidic residues" evidence="2">
    <location>
        <begin position="699"/>
        <end position="708"/>
    </location>
</feature>
<feature type="compositionally biased region" description="Low complexity" evidence="2">
    <location>
        <begin position="731"/>
        <end position="745"/>
    </location>
</feature>
<dbReference type="EMBL" id="LATX01002301">
    <property type="protein sequence ID" value="KTB31660.1"/>
    <property type="molecule type" value="Genomic_DNA"/>
</dbReference>
<dbReference type="InterPro" id="IPR033338">
    <property type="entry name" value="Spc105/Spc7"/>
</dbReference>
<dbReference type="PANTHER" id="PTHR28260">
    <property type="entry name" value="SPINDLE POLE BODY COMPONENT SPC105"/>
    <property type="match status" value="1"/>
</dbReference>
<evidence type="ECO:0000313" key="4">
    <source>
        <dbReference type="EMBL" id="KTB31660.1"/>
    </source>
</evidence>
<evidence type="ECO:0000313" key="5">
    <source>
        <dbReference type="Proteomes" id="UP000054988"/>
    </source>
</evidence>
<feature type="region of interest" description="Disordered" evidence="2">
    <location>
        <begin position="226"/>
        <end position="278"/>
    </location>
</feature>
<keyword evidence="1" id="KW-0175">Coiled coil</keyword>
<feature type="region of interest" description="Disordered" evidence="2">
    <location>
        <begin position="445"/>
        <end position="644"/>
    </location>
</feature>
<feature type="region of interest" description="Disordered" evidence="2">
    <location>
        <begin position="325"/>
        <end position="362"/>
    </location>
</feature>
<feature type="compositionally biased region" description="Low complexity" evidence="2">
    <location>
        <begin position="343"/>
        <end position="357"/>
    </location>
</feature>
<comment type="caution">
    <text evidence="4">The sequence shown here is derived from an EMBL/GenBank/DDBJ whole genome shotgun (WGS) entry which is preliminary data.</text>
</comment>
<evidence type="ECO:0000259" key="3">
    <source>
        <dbReference type="SMART" id="SM00787"/>
    </source>
</evidence>
<dbReference type="GO" id="GO:0007094">
    <property type="term" value="P:mitotic spindle assembly checkpoint signaling"/>
    <property type="evidence" value="ECO:0007669"/>
    <property type="project" value="TreeGrafter"/>
</dbReference>
<feature type="region of interest" description="Disordered" evidence="2">
    <location>
        <begin position="125"/>
        <end position="174"/>
    </location>
</feature>
<accession>A0A0W0F5T4</accession>
<dbReference type="GO" id="GO:0000776">
    <property type="term" value="C:kinetochore"/>
    <property type="evidence" value="ECO:0007669"/>
    <property type="project" value="TreeGrafter"/>
</dbReference>
<dbReference type="Proteomes" id="UP000054988">
    <property type="component" value="Unassembled WGS sequence"/>
</dbReference>
<dbReference type="Pfam" id="PF18210">
    <property type="entry name" value="Knl1_RWD_C"/>
    <property type="match status" value="1"/>
</dbReference>
<feature type="compositionally biased region" description="Pro residues" evidence="2">
    <location>
        <begin position="451"/>
        <end position="461"/>
    </location>
</feature>
<dbReference type="PANTHER" id="PTHR28260:SF1">
    <property type="entry name" value="SPINDLE POLE BODY COMPONENT SPC105"/>
    <property type="match status" value="1"/>
</dbReference>
<dbReference type="InterPro" id="IPR040850">
    <property type="entry name" value="Knl1_RWD_C"/>
</dbReference>
<dbReference type="Pfam" id="PF08317">
    <property type="entry name" value="Spc7"/>
    <property type="match status" value="1"/>
</dbReference>